<evidence type="ECO:0000259" key="2">
    <source>
        <dbReference type="Pfam" id="PF20171"/>
    </source>
</evidence>
<dbReference type="GeneID" id="81707525"/>
<dbReference type="Pfam" id="PF10128">
    <property type="entry name" value="OpcA_G6PD_assem"/>
    <property type="match status" value="1"/>
</dbReference>
<feature type="domain" description="Glucose-6-phosphate dehydrogenase assembly protein OpcA C-terminal" evidence="2">
    <location>
        <begin position="179"/>
        <end position="311"/>
    </location>
</feature>
<reference evidence="3 4" key="1">
    <citation type="submission" date="2017-12" db="EMBL/GenBank/DDBJ databases">
        <title>Phylogenetic diversity of female urinary microbiome.</title>
        <authorList>
            <person name="Thomas-White K."/>
            <person name="Wolfe A.J."/>
        </authorList>
    </citation>
    <scope>NUCLEOTIDE SEQUENCE [LARGE SCALE GENOMIC DNA]</scope>
    <source>
        <strain evidence="3 4">UMB0319</strain>
    </source>
</reference>
<dbReference type="RefSeq" id="WP_101637785.1">
    <property type="nucleotide sequence ID" value="NZ_JAWHHX010000001.1"/>
</dbReference>
<gene>
    <name evidence="3" type="ORF">CYJ26_01000</name>
</gene>
<dbReference type="Proteomes" id="UP000234778">
    <property type="component" value="Unassembled WGS sequence"/>
</dbReference>
<evidence type="ECO:0000259" key="1">
    <source>
        <dbReference type="Pfam" id="PF10128"/>
    </source>
</evidence>
<dbReference type="InterPro" id="IPR046802">
    <property type="entry name" value="OpcA_G6PD_C"/>
</dbReference>
<organism evidence="3 4">
    <name type="scientific">Actinomyces urogenitalis</name>
    <dbReference type="NCBI Taxonomy" id="103621"/>
    <lineage>
        <taxon>Bacteria</taxon>
        <taxon>Bacillati</taxon>
        <taxon>Actinomycetota</taxon>
        <taxon>Actinomycetes</taxon>
        <taxon>Actinomycetales</taxon>
        <taxon>Actinomycetaceae</taxon>
        <taxon>Actinomyces</taxon>
    </lineage>
</organism>
<evidence type="ECO:0008006" key="5">
    <source>
        <dbReference type="Google" id="ProtNLM"/>
    </source>
</evidence>
<dbReference type="EMBL" id="PKHA01000001">
    <property type="protein sequence ID" value="PKY99504.1"/>
    <property type="molecule type" value="Genomic_DNA"/>
</dbReference>
<dbReference type="PANTHER" id="PTHR38658:SF1">
    <property type="entry name" value="OXPP CYCLE PROTEIN OPCA-RELATED"/>
    <property type="match status" value="1"/>
</dbReference>
<dbReference type="Pfam" id="PF20171">
    <property type="entry name" value="OpcA_G6PD_C"/>
    <property type="match status" value="1"/>
</dbReference>
<dbReference type="InterPro" id="IPR004555">
    <property type="entry name" value="G6PDH_assembly_OpcA"/>
</dbReference>
<evidence type="ECO:0000313" key="3">
    <source>
        <dbReference type="EMBL" id="PKY99504.1"/>
    </source>
</evidence>
<dbReference type="AlphaFoldDB" id="A0A2I1KV52"/>
<evidence type="ECO:0000313" key="4">
    <source>
        <dbReference type="Proteomes" id="UP000234778"/>
    </source>
</evidence>
<proteinExistence type="predicted"/>
<dbReference type="InterPro" id="IPR046801">
    <property type="entry name" value="OpcA_G6PD_N"/>
</dbReference>
<feature type="domain" description="Glucose-6-phosphate dehydrogenase assembly protein OpcA N-terminal" evidence="1">
    <location>
        <begin position="49"/>
        <end position="173"/>
    </location>
</feature>
<comment type="caution">
    <text evidence="3">The sequence shown here is derived from an EMBL/GenBank/DDBJ whole genome shotgun (WGS) entry which is preliminary data.</text>
</comment>
<protein>
    <recommendedName>
        <fullName evidence="5">OpcA protein</fullName>
    </recommendedName>
</protein>
<dbReference type="PANTHER" id="PTHR38658">
    <property type="entry name" value="OXPP CYCLE PROTEIN OPCA-RELATED"/>
    <property type="match status" value="1"/>
</dbReference>
<sequence length="335" mass="35649">MITTLTATTTDRIVSELLAVEGGSGSSRVLTLVISTDAVGLEEALEAAHGASRDHPCRVIAVVAPPGREDASGPRSRDGHVSAELPGHLDAEIRVGHDAGAGETLVLRPWGEAAEHTDTLVVPFLLPDVPVVTWWPTTMPSCPAQDPLGQLAGTRITNTPAQPDPVAALAALAPGYTRGDIDLAWTRMTLWRAIVAATLGPVLRDHQVSRVAVAGEPSNASMALMIRWLHLQASVEVERVDVPGFSGISQVAAHTEAGTYLIERADQERVRITRPDGSAPQIVTMPRREPVTTMNEELRRLTPDLVFEEVLVAFAADHGCHCLGQETAQASQASQ</sequence>
<name>A0A2I1KV52_9ACTO</name>
<accession>A0A2I1KV52</accession>